<proteinExistence type="predicted"/>
<evidence type="ECO:0000313" key="3">
    <source>
        <dbReference type="EMBL" id="KAK7071726.1"/>
    </source>
</evidence>
<comment type="caution">
    <text evidence="3">The sequence shown here is derived from an EMBL/GenBank/DDBJ whole genome shotgun (WGS) entry which is preliminary data.</text>
</comment>
<organism evidence="3 4">
    <name type="scientific">Halocaridina rubra</name>
    <name type="common">Hawaiian red shrimp</name>
    <dbReference type="NCBI Taxonomy" id="373956"/>
    <lineage>
        <taxon>Eukaryota</taxon>
        <taxon>Metazoa</taxon>
        <taxon>Ecdysozoa</taxon>
        <taxon>Arthropoda</taxon>
        <taxon>Crustacea</taxon>
        <taxon>Multicrustacea</taxon>
        <taxon>Malacostraca</taxon>
        <taxon>Eumalacostraca</taxon>
        <taxon>Eucarida</taxon>
        <taxon>Decapoda</taxon>
        <taxon>Pleocyemata</taxon>
        <taxon>Caridea</taxon>
        <taxon>Atyoidea</taxon>
        <taxon>Atyidae</taxon>
        <taxon>Halocaridina</taxon>
    </lineage>
</organism>
<evidence type="ECO:0000259" key="2">
    <source>
        <dbReference type="SMART" id="SM00690"/>
    </source>
</evidence>
<accession>A0AAN8WWJ9</accession>
<dbReference type="SMART" id="SM00690">
    <property type="entry name" value="DM5"/>
    <property type="match status" value="1"/>
</dbReference>
<keyword evidence="1" id="KW-0732">Signal</keyword>
<feature type="signal peptide" evidence="1">
    <location>
        <begin position="1"/>
        <end position="16"/>
    </location>
</feature>
<gene>
    <name evidence="3" type="ORF">SK128_010425</name>
</gene>
<name>A0AAN8WWJ9_HALRR</name>
<reference evidence="3 4" key="1">
    <citation type="submission" date="2023-11" db="EMBL/GenBank/DDBJ databases">
        <title>Halocaridina rubra genome assembly.</title>
        <authorList>
            <person name="Smith C."/>
        </authorList>
    </citation>
    <scope>NUCLEOTIDE SEQUENCE [LARGE SCALE GENOMIC DNA]</scope>
    <source>
        <strain evidence="3">EP-1</strain>
        <tissue evidence="3">Whole</tissue>
    </source>
</reference>
<dbReference type="GO" id="GO:0062129">
    <property type="term" value="C:chitin-based extracellular matrix"/>
    <property type="evidence" value="ECO:0007669"/>
    <property type="project" value="TreeGrafter"/>
</dbReference>
<dbReference type="AlphaFoldDB" id="A0AAN8WWJ9"/>
<evidence type="ECO:0000313" key="4">
    <source>
        <dbReference type="Proteomes" id="UP001381693"/>
    </source>
</evidence>
<feature type="domain" description="DUF243" evidence="2">
    <location>
        <begin position="51"/>
        <end position="145"/>
    </location>
</feature>
<dbReference type="Pfam" id="PF03103">
    <property type="entry name" value="DUF243"/>
    <property type="match status" value="1"/>
</dbReference>
<evidence type="ECO:0000256" key="1">
    <source>
        <dbReference type="SAM" id="SignalP"/>
    </source>
</evidence>
<dbReference type="GO" id="GO:0008010">
    <property type="term" value="F:structural constituent of chitin-based larval cuticle"/>
    <property type="evidence" value="ECO:0007669"/>
    <property type="project" value="TreeGrafter"/>
</dbReference>
<sequence length="301" mass="28111">MKILVLVSTLVAVAFTAPQGYNLPAPAGPAFPVGGCGPGEVLNVDGSCAVPLVTRNVFVYTAPSQGIVRGPPAAIPPPRQDYNIIFIRTPEHPGGPEPIIVGPPEQNNIVYVLSKRPVGSGQRVIEVPAGPPKSPQVYFVNYGDGENPTLPGGIDLNTALGSAVSAGGTVIDGGAALGGAGGFGGGAGAGIGGGPGAGFGGGVADGFGGGAGGVGGAGGFGGGAGGVGGFGGGASGFGDGGFGVGGFGDFDDSGEDDHITLNVGGLGGGFGGAGGNFGGVGGGGGAFVQTPAAPSGLYGAP</sequence>
<protein>
    <recommendedName>
        <fullName evidence="2">DUF243 domain-containing protein</fullName>
    </recommendedName>
</protein>
<dbReference type="PANTHER" id="PTHR31927:SF2">
    <property type="entry name" value="FI07246P-RELATED"/>
    <property type="match status" value="1"/>
</dbReference>
<feature type="chain" id="PRO_5042887372" description="DUF243 domain-containing protein" evidence="1">
    <location>
        <begin position="17"/>
        <end position="301"/>
    </location>
</feature>
<dbReference type="Proteomes" id="UP001381693">
    <property type="component" value="Unassembled WGS sequence"/>
</dbReference>
<dbReference type="GO" id="GO:0040003">
    <property type="term" value="P:chitin-based cuticle development"/>
    <property type="evidence" value="ECO:0007669"/>
    <property type="project" value="TreeGrafter"/>
</dbReference>
<dbReference type="EMBL" id="JAXCGZ010014005">
    <property type="protein sequence ID" value="KAK7071726.1"/>
    <property type="molecule type" value="Genomic_DNA"/>
</dbReference>
<dbReference type="PANTHER" id="PTHR31927">
    <property type="entry name" value="FI07246P-RELATED-RELATED"/>
    <property type="match status" value="1"/>
</dbReference>
<keyword evidence="4" id="KW-1185">Reference proteome</keyword>
<dbReference type="InterPro" id="IPR004145">
    <property type="entry name" value="DUF243"/>
</dbReference>